<comment type="caution">
    <text evidence="3">The sequence shown here is derived from an EMBL/GenBank/DDBJ whole genome shotgun (WGS) entry which is preliminary data.</text>
</comment>
<feature type="compositionally biased region" description="Pro residues" evidence="1">
    <location>
        <begin position="762"/>
        <end position="772"/>
    </location>
</feature>
<dbReference type="InterPro" id="IPR036465">
    <property type="entry name" value="vWFA_dom_sf"/>
</dbReference>
<evidence type="ECO:0000256" key="1">
    <source>
        <dbReference type="SAM" id="MobiDB-lite"/>
    </source>
</evidence>
<dbReference type="SMART" id="SM00327">
    <property type="entry name" value="VWA"/>
    <property type="match status" value="1"/>
</dbReference>
<gene>
    <name evidence="3" type="ORF">A3C24_00420</name>
</gene>
<feature type="compositionally biased region" description="Low complexity" evidence="1">
    <location>
        <begin position="751"/>
        <end position="761"/>
    </location>
</feature>
<dbReference type="SUPFAM" id="SSF53300">
    <property type="entry name" value="vWA-like"/>
    <property type="match status" value="1"/>
</dbReference>
<dbReference type="InterPro" id="IPR002035">
    <property type="entry name" value="VWF_A"/>
</dbReference>
<proteinExistence type="predicted"/>
<dbReference type="AlphaFoldDB" id="A0A1F7GUA7"/>
<feature type="domain" description="VWFA" evidence="2">
    <location>
        <begin position="781"/>
        <end position="956"/>
    </location>
</feature>
<organism evidence="3 4">
    <name type="scientific">Candidatus Roizmanbacteria bacterium RIFCSPHIGHO2_02_FULL_37_24</name>
    <dbReference type="NCBI Taxonomy" id="1802037"/>
    <lineage>
        <taxon>Bacteria</taxon>
        <taxon>Candidatus Roizmaniibacteriota</taxon>
    </lineage>
</organism>
<dbReference type="PANTHER" id="PTHR24020:SF84">
    <property type="entry name" value="VWFA DOMAIN-CONTAINING PROTEIN"/>
    <property type="match status" value="1"/>
</dbReference>
<protein>
    <recommendedName>
        <fullName evidence="2">VWFA domain-containing protein</fullName>
    </recommendedName>
</protein>
<dbReference type="PROSITE" id="PS50234">
    <property type="entry name" value="VWFA"/>
    <property type="match status" value="1"/>
</dbReference>
<feature type="compositionally biased region" description="Pro residues" evidence="1">
    <location>
        <begin position="737"/>
        <end position="750"/>
    </location>
</feature>
<dbReference type="Gene3D" id="3.40.50.410">
    <property type="entry name" value="von Willebrand factor, type A domain"/>
    <property type="match status" value="1"/>
</dbReference>
<evidence type="ECO:0000259" key="2">
    <source>
        <dbReference type="PROSITE" id="PS50234"/>
    </source>
</evidence>
<evidence type="ECO:0000313" key="4">
    <source>
        <dbReference type="Proteomes" id="UP000177159"/>
    </source>
</evidence>
<feature type="region of interest" description="Disordered" evidence="1">
    <location>
        <begin position="729"/>
        <end position="774"/>
    </location>
</feature>
<reference evidence="3 4" key="1">
    <citation type="journal article" date="2016" name="Nat. Commun.">
        <title>Thousands of microbial genomes shed light on interconnected biogeochemical processes in an aquifer system.</title>
        <authorList>
            <person name="Anantharaman K."/>
            <person name="Brown C.T."/>
            <person name="Hug L.A."/>
            <person name="Sharon I."/>
            <person name="Castelle C.J."/>
            <person name="Probst A.J."/>
            <person name="Thomas B.C."/>
            <person name="Singh A."/>
            <person name="Wilkins M.J."/>
            <person name="Karaoz U."/>
            <person name="Brodie E.L."/>
            <person name="Williams K.H."/>
            <person name="Hubbard S.S."/>
            <person name="Banfield J.F."/>
        </authorList>
    </citation>
    <scope>NUCLEOTIDE SEQUENCE [LARGE SCALE GENOMIC DNA]</scope>
</reference>
<sequence length="963" mass="105160">MKHVRVVMVAILFAAAAMLGGVYGPILLAQQPNSSSAAVPEARVTSSPQWEIDFNAGLTGIYQEKSNGQFALMAEDSLQQSGDSVVVVGVLSKTIQGGWISTRCDNSIFGVIRPAAEVVTEFEKWMISGKRHVALEVVISTERVYEVNGLGQVVGLGRTGYCKIPPNKNLTQRLVSGPLGSPEGPYPRALYPCFEPMASRTMPYGLVPQSDEVALLDAHHRHEVEIQGRFDPAPKGFASRFLGGISEFDRITFITPRDCKDRHVAFLPNVPRPFVKAWTLFFPLVGRSELKGWNPNTLQWEAFLPLVHMAPAPQEATGAYPGPSSKLPLAGTLSADVVAFAPQQAFNYLEVAGRSVIGTDDGGAVTDTHKARDPISNGDGPHVMNESGSYRMTWPAWISPGRVDARPKVMLITNNSNAQYGWLTLTDEGWQVYIIFGGDRRVLRNGAVLVGFKTGKVYEWWGATDTGYSSAPETASGPFGFGRYEMDMSNPMAVGVRETAWIETNSPVYEVEEDRDPNGRRILHLVEDEGVVRTVDAETLVEVEVPIYFDPIWRWRDQEDRYLTAHRGNWTHSSKWEKKLAIGSGRNGFNLADLETRQSRFIPVEGTKRVYGVAFDFHPSAATYGMLALNALDRLVVLRPSPDFSSYEVVKTIMLNESVLDPMSYLAGPQAPVAWLPNGKLVSSFGQAQKPGEVMQYEFAMWDALSGALLRVFDLDQAPAAWPNDLDQCKEFSGNCEPPPSTDTPPPPPTSTLTPTSTLPPSETPVPTPTPTCVPISQRGDIVLVMDTSSSMGESIPGGGTKFEALKVAARVFLEQIIAPPNQVSLVSFSNTAGLHVALTTDKTRVVREMENRSTGAGTRIDLGIDKAREELMSSRRIPTNTPVIVLISDGIQIRDLPIASAKAAKDAGIVIWTIGLGANADRALLEALASDPGKFRYAPTRNDLIDIYRQIAREIPCPTPVP</sequence>
<dbReference type="Pfam" id="PF00092">
    <property type="entry name" value="VWA"/>
    <property type="match status" value="1"/>
</dbReference>
<name>A0A1F7GUA7_9BACT</name>
<dbReference type="EMBL" id="MFZM01000037">
    <property type="protein sequence ID" value="OGK22639.1"/>
    <property type="molecule type" value="Genomic_DNA"/>
</dbReference>
<accession>A0A1F7GUA7</accession>
<evidence type="ECO:0000313" key="3">
    <source>
        <dbReference type="EMBL" id="OGK22639.1"/>
    </source>
</evidence>
<dbReference type="PANTHER" id="PTHR24020">
    <property type="entry name" value="COLLAGEN ALPHA"/>
    <property type="match status" value="1"/>
</dbReference>
<dbReference type="Proteomes" id="UP000177159">
    <property type="component" value="Unassembled WGS sequence"/>
</dbReference>
<dbReference type="InterPro" id="IPR050525">
    <property type="entry name" value="ECM_Assembly_Org"/>
</dbReference>
<dbReference type="CDD" id="cd00198">
    <property type="entry name" value="vWFA"/>
    <property type="match status" value="1"/>
</dbReference>